<keyword evidence="1" id="KW-0472">Membrane</keyword>
<dbReference type="RefSeq" id="WP_344613685.1">
    <property type="nucleotide sequence ID" value="NZ_BAAARV010000027.1"/>
</dbReference>
<accession>A0ABP5TC93</accession>
<evidence type="ECO:0000256" key="1">
    <source>
        <dbReference type="SAM" id="Phobius"/>
    </source>
</evidence>
<evidence type="ECO:0000313" key="2">
    <source>
        <dbReference type="EMBL" id="GAA2348645.1"/>
    </source>
</evidence>
<gene>
    <name evidence="2" type="ORF">GCM10010170_037320</name>
</gene>
<dbReference type="EMBL" id="BAAARV010000027">
    <property type="protein sequence ID" value="GAA2348645.1"/>
    <property type="molecule type" value="Genomic_DNA"/>
</dbReference>
<dbReference type="Proteomes" id="UP001501444">
    <property type="component" value="Unassembled WGS sequence"/>
</dbReference>
<keyword evidence="3" id="KW-1185">Reference proteome</keyword>
<keyword evidence="1" id="KW-1133">Transmembrane helix</keyword>
<reference evidence="3" key="1">
    <citation type="journal article" date="2019" name="Int. J. Syst. Evol. Microbiol.">
        <title>The Global Catalogue of Microorganisms (GCM) 10K type strain sequencing project: providing services to taxonomists for standard genome sequencing and annotation.</title>
        <authorList>
            <consortium name="The Broad Institute Genomics Platform"/>
            <consortium name="The Broad Institute Genome Sequencing Center for Infectious Disease"/>
            <person name="Wu L."/>
            <person name="Ma J."/>
        </authorList>
    </citation>
    <scope>NUCLEOTIDE SEQUENCE [LARGE SCALE GENOMIC DNA]</scope>
    <source>
        <strain evidence="3">JCM 3272</strain>
    </source>
</reference>
<evidence type="ECO:0000313" key="3">
    <source>
        <dbReference type="Proteomes" id="UP001501444"/>
    </source>
</evidence>
<comment type="caution">
    <text evidence="2">The sequence shown here is derived from an EMBL/GenBank/DDBJ whole genome shotgun (WGS) entry which is preliminary data.</text>
</comment>
<sequence>MRDGPGLLQPLMIDELPPTKVDLRRAVRAGRRRKRARAAALAGVACLAVLAAATVVNRTIIAAGPPQRPAATGPATPFAVLPPVAAYTKAPTTPGVSCVVGDERVPGVDAKSVRTFVFDPTGRVGVGREQLGDNAFGDYLRSADGGVEHIAPQGDTGDVIAVGTNGDFVTRGGRHSGGKFSPLPEVQAANSRGDVVTTARSGPVSVGPAGEQLRPLQAPPGFTAHAVAISEDGIVAGYVERKVGELSDSAPVVWDRTGRLLRQLPVPADARSVLMMDITGDWVLARGVRWNLKTGAMDVIDNIWARYVDTQGRVYGDQPQMAPPHPGYWVNGAAAVLPVDGREWVGMITAVNDDGSRIAASIGVEATGEWREVVWSCR</sequence>
<organism evidence="2 3">
    <name type="scientific">Dactylosporangium salmoneum</name>
    <dbReference type="NCBI Taxonomy" id="53361"/>
    <lineage>
        <taxon>Bacteria</taxon>
        <taxon>Bacillati</taxon>
        <taxon>Actinomycetota</taxon>
        <taxon>Actinomycetes</taxon>
        <taxon>Micromonosporales</taxon>
        <taxon>Micromonosporaceae</taxon>
        <taxon>Dactylosporangium</taxon>
    </lineage>
</organism>
<protein>
    <submittedName>
        <fullName evidence="2">Uncharacterized protein</fullName>
    </submittedName>
</protein>
<proteinExistence type="predicted"/>
<name>A0ABP5TC93_9ACTN</name>
<keyword evidence="1" id="KW-0812">Transmembrane</keyword>
<feature type="transmembrane region" description="Helical" evidence="1">
    <location>
        <begin position="38"/>
        <end position="56"/>
    </location>
</feature>